<keyword evidence="10" id="KW-1185">Reference proteome</keyword>
<evidence type="ECO:0000256" key="7">
    <source>
        <dbReference type="ARBA" id="ARBA00041817"/>
    </source>
</evidence>
<keyword evidence="5" id="KW-0472">Membrane</keyword>
<keyword evidence="3 9" id="KW-0812">Transmembrane</keyword>
<evidence type="ECO:0000256" key="3">
    <source>
        <dbReference type="ARBA" id="ARBA00022692"/>
    </source>
</evidence>
<feature type="region of interest" description="Disordered" evidence="8">
    <location>
        <begin position="36"/>
        <end position="55"/>
    </location>
</feature>
<protein>
    <recommendedName>
        <fullName evidence="6">Transmembrane protein 255A</fullName>
    </recommendedName>
    <alternativeName>
        <fullName evidence="7">Protein FAM70A</fullName>
    </alternativeName>
</protein>
<dbReference type="Proteomes" id="UP000289886">
    <property type="component" value="Unassembled WGS sequence"/>
</dbReference>
<evidence type="ECO:0000313" key="10">
    <source>
        <dbReference type="Proteomes" id="UP000289886"/>
    </source>
</evidence>
<sequence>MTCEPQQQVTPYSSYSAPHLPPYTAYDLQNSIIFPAATPSGLSDDSQSGSSYMWASPAPPRYSPPYFSPDEKPPPYSP</sequence>
<evidence type="ECO:0000256" key="6">
    <source>
        <dbReference type="ARBA" id="ARBA00039451"/>
    </source>
</evidence>
<comment type="caution">
    <text evidence="9">The sequence shown here is derived from an EMBL/GenBank/DDBJ whole genome shotgun (WGS) entry which is preliminary data.</text>
</comment>
<evidence type="ECO:0000256" key="5">
    <source>
        <dbReference type="ARBA" id="ARBA00023136"/>
    </source>
</evidence>
<accession>A0A444UQV3</accession>
<dbReference type="PANTHER" id="PTHR33721">
    <property type="entry name" value="TRANSMEMBRANE PROTEIN 255B-LIKE"/>
    <property type="match status" value="1"/>
</dbReference>
<keyword evidence="4" id="KW-1133">Transmembrane helix</keyword>
<dbReference type="PANTHER" id="PTHR33721:SF1">
    <property type="entry name" value="TRANSMEMBRANE PROTEIN 255A"/>
    <property type="match status" value="1"/>
</dbReference>
<dbReference type="AlphaFoldDB" id="A0A444UQV3"/>
<reference evidence="9 10" key="1">
    <citation type="submission" date="2019-01" db="EMBL/GenBank/DDBJ databases">
        <title>Draft Genome and Complete Hox-Cluster Characterization of the Sterlet Sturgeon (Acipenser ruthenus).</title>
        <authorList>
            <person name="Wei Q."/>
        </authorList>
    </citation>
    <scope>NUCLEOTIDE SEQUENCE [LARGE SCALE GENOMIC DNA]</scope>
    <source>
        <strain evidence="9">WHYD16114868_AA</strain>
        <tissue evidence="9">Blood</tissue>
    </source>
</reference>
<proteinExistence type="inferred from homology"/>
<gene>
    <name evidence="9" type="ORF">EOD39_22096</name>
</gene>
<dbReference type="InterPro" id="IPR028014">
    <property type="entry name" value="TMEM255"/>
</dbReference>
<evidence type="ECO:0000313" key="9">
    <source>
        <dbReference type="EMBL" id="RXM90540.1"/>
    </source>
</evidence>
<evidence type="ECO:0000256" key="2">
    <source>
        <dbReference type="ARBA" id="ARBA00007903"/>
    </source>
</evidence>
<dbReference type="EMBL" id="SCEB01020049">
    <property type="protein sequence ID" value="RXM90540.1"/>
    <property type="molecule type" value="Genomic_DNA"/>
</dbReference>
<evidence type="ECO:0000256" key="4">
    <source>
        <dbReference type="ARBA" id="ARBA00022989"/>
    </source>
</evidence>
<dbReference type="Pfam" id="PF14967">
    <property type="entry name" value="FAM70"/>
    <property type="match status" value="1"/>
</dbReference>
<comment type="similarity">
    <text evidence="2">Belongs to the TMEM255 family.</text>
</comment>
<evidence type="ECO:0000256" key="8">
    <source>
        <dbReference type="SAM" id="MobiDB-lite"/>
    </source>
</evidence>
<evidence type="ECO:0000256" key="1">
    <source>
        <dbReference type="ARBA" id="ARBA00004141"/>
    </source>
</evidence>
<organism evidence="9 10">
    <name type="scientific">Acipenser ruthenus</name>
    <name type="common">Sterlet sturgeon</name>
    <dbReference type="NCBI Taxonomy" id="7906"/>
    <lineage>
        <taxon>Eukaryota</taxon>
        <taxon>Metazoa</taxon>
        <taxon>Chordata</taxon>
        <taxon>Craniata</taxon>
        <taxon>Vertebrata</taxon>
        <taxon>Euteleostomi</taxon>
        <taxon>Actinopterygii</taxon>
        <taxon>Chondrostei</taxon>
        <taxon>Acipenseriformes</taxon>
        <taxon>Acipenseridae</taxon>
        <taxon>Acipenser</taxon>
    </lineage>
</organism>
<name>A0A444UQV3_ACIRT</name>
<feature type="compositionally biased region" description="Low complexity" evidence="8">
    <location>
        <begin position="40"/>
        <end position="51"/>
    </location>
</feature>
<dbReference type="GO" id="GO:0016020">
    <property type="term" value="C:membrane"/>
    <property type="evidence" value="ECO:0007669"/>
    <property type="project" value="UniProtKB-SubCell"/>
</dbReference>
<comment type="subcellular location">
    <subcellularLocation>
        <location evidence="1">Membrane</location>
        <topology evidence="1">Multi-pass membrane protein</topology>
    </subcellularLocation>
</comment>